<dbReference type="Proteomes" id="UP000663881">
    <property type="component" value="Unassembled WGS sequence"/>
</dbReference>
<keyword evidence="8" id="KW-1185">Reference proteome</keyword>
<protein>
    <submittedName>
        <fullName evidence="4">Uncharacterized protein</fullName>
    </submittedName>
</protein>
<sequence>MTTNMRSSQPMPSFVIDTCPSDDTQKPLETCKQSTTNQLRSWSLPNCNETYKDLHGAIHYSFSNQLNNILKRSRSYPNNYLFIYSKLQENFPRIQSPSTFMSVRMNYLDPNGGTQTPGGASSRYSLYGSFFDLSESGYYPASDQQLIKSDNKLLTIDGRPLLIVDHSTHLATNTYQDKCMDWLHHIQTNSS</sequence>
<dbReference type="Proteomes" id="UP000663891">
    <property type="component" value="Unassembled WGS sequence"/>
</dbReference>
<dbReference type="EMBL" id="CAJNOM010000004">
    <property type="protein sequence ID" value="CAF0750734.1"/>
    <property type="molecule type" value="Genomic_DNA"/>
</dbReference>
<dbReference type="Proteomes" id="UP000663868">
    <property type="component" value="Unassembled WGS sequence"/>
</dbReference>
<evidence type="ECO:0000313" key="6">
    <source>
        <dbReference type="EMBL" id="CAF3475683.1"/>
    </source>
</evidence>
<reference evidence="4" key="1">
    <citation type="submission" date="2021-02" db="EMBL/GenBank/DDBJ databases">
        <authorList>
            <person name="Nowell W R."/>
        </authorList>
    </citation>
    <scope>NUCLEOTIDE SEQUENCE</scope>
</reference>
<evidence type="ECO:0000313" key="7">
    <source>
        <dbReference type="EMBL" id="CAF3747928.1"/>
    </source>
</evidence>
<evidence type="ECO:0000313" key="3">
    <source>
        <dbReference type="EMBL" id="CAF0740765.1"/>
    </source>
</evidence>
<dbReference type="EMBL" id="CAJNOI010000004">
    <property type="protein sequence ID" value="CAF0740765.1"/>
    <property type="molecule type" value="Genomic_DNA"/>
</dbReference>
<evidence type="ECO:0000313" key="5">
    <source>
        <dbReference type="EMBL" id="CAF0750734.1"/>
    </source>
</evidence>
<evidence type="ECO:0000313" key="1">
    <source>
        <dbReference type="EMBL" id="CAF0712534.1"/>
    </source>
</evidence>
<gene>
    <name evidence="3" type="ORF">BJG266_LOCUS1831</name>
    <name evidence="1" type="ORF">IZO911_LOCUS247</name>
    <name evidence="7" type="ORF">KXQ929_LOCUS14062</name>
    <name evidence="6" type="ORF">OKA104_LOCUS12</name>
    <name evidence="5" type="ORF">QVE165_LOCUS1480</name>
    <name evidence="2" type="ORF">QVE165_LOCUS372</name>
    <name evidence="4" type="ORF">VCS650_LOCUS1187</name>
</gene>
<dbReference type="EMBL" id="CAJOBB010000770">
    <property type="protein sequence ID" value="CAF3747928.1"/>
    <property type="molecule type" value="Genomic_DNA"/>
</dbReference>
<comment type="caution">
    <text evidence="4">The sequence shown here is derived from an EMBL/GenBank/DDBJ whole genome shotgun (WGS) entry which is preliminary data.</text>
</comment>
<proteinExistence type="predicted"/>
<dbReference type="Proteomes" id="UP000663877">
    <property type="component" value="Unassembled WGS sequence"/>
</dbReference>
<dbReference type="AlphaFoldDB" id="A0A813PEQ2"/>
<dbReference type="EMBL" id="CAJNOM010000001">
    <property type="protein sequence ID" value="CAF0732457.1"/>
    <property type="molecule type" value="Genomic_DNA"/>
</dbReference>
<evidence type="ECO:0000313" key="9">
    <source>
        <dbReference type="Proteomes" id="UP000663891"/>
    </source>
</evidence>
<dbReference type="EMBL" id="CAJOAY010000001">
    <property type="protein sequence ID" value="CAF3475683.1"/>
    <property type="molecule type" value="Genomic_DNA"/>
</dbReference>
<organism evidence="4 9">
    <name type="scientific">Adineta steineri</name>
    <dbReference type="NCBI Taxonomy" id="433720"/>
    <lineage>
        <taxon>Eukaryota</taxon>
        <taxon>Metazoa</taxon>
        <taxon>Spiralia</taxon>
        <taxon>Gnathifera</taxon>
        <taxon>Rotifera</taxon>
        <taxon>Eurotatoria</taxon>
        <taxon>Bdelloidea</taxon>
        <taxon>Adinetida</taxon>
        <taxon>Adinetidae</taxon>
        <taxon>Adineta</taxon>
    </lineage>
</organism>
<dbReference type="Proteomes" id="UP000663860">
    <property type="component" value="Unassembled WGS sequence"/>
</dbReference>
<evidence type="ECO:0000313" key="4">
    <source>
        <dbReference type="EMBL" id="CAF0750053.1"/>
    </source>
</evidence>
<dbReference type="EMBL" id="CAJNON010000005">
    <property type="protein sequence ID" value="CAF0750053.1"/>
    <property type="molecule type" value="Genomic_DNA"/>
</dbReference>
<dbReference type="EMBL" id="CAJNOE010000001">
    <property type="protein sequence ID" value="CAF0712534.1"/>
    <property type="molecule type" value="Genomic_DNA"/>
</dbReference>
<accession>A0A813PEQ2</accession>
<dbReference type="OrthoDB" id="9977575at2759"/>
<evidence type="ECO:0000313" key="8">
    <source>
        <dbReference type="Proteomes" id="UP000663832"/>
    </source>
</evidence>
<evidence type="ECO:0000313" key="2">
    <source>
        <dbReference type="EMBL" id="CAF0732457.1"/>
    </source>
</evidence>
<dbReference type="Proteomes" id="UP000663832">
    <property type="component" value="Unassembled WGS sequence"/>
</dbReference>
<name>A0A813PEQ2_9BILA</name>